<organism evidence="2 3">
    <name type="scientific">Rubripirellula reticaptiva</name>
    <dbReference type="NCBI Taxonomy" id="2528013"/>
    <lineage>
        <taxon>Bacteria</taxon>
        <taxon>Pseudomonadati</taxon>
        <taxon>Planctomycetota</taxon>
        <taxon>Planctomycetia</taxon>
        <taxon>Pirellulales</taxon>
        <taxon>Pirellulaceae</taxon>
        <taxon>Rubripirellula</taxon>
    </lineage>
</organism>
<comment type="caution">
    <text evidence="2">The sequence shown here is derived from an EMBL/GenBank/DDBJ whole genome shotgun (WGS) entry which is preliminary data.</text>
</comment>
<dbReference type="InterPro" id="IPR002931">
    <property type="entry name" value="Transglutaminase-like"/>
</dbReference>
<dbReference type="Gene3D" id="3.10.620.30">
    <property type="match status" value="1"/>
</dbReference>
<sequence length="205" mass="23372">MKEYLQATDVIDWKTDAIRKLSDELRDKSEADTDLARRTFEWVRDNIQHSLDYQRSELTCRASDVRSIGTGYCYAKSHLLAALLRANDIPAGFCYQRLTLDGDKPPFCLHGLNAVYLQEHGWYRIDARGNKAGVDAQFTPPIDQLAFSTNVDGEFDFPEIWSEPLPIVVESLQNASSVQELAVCLPDLFAQQMADLRKHRCFELL</sequence>
<dbReference type="EMBL" id="SJPX01000004">
    <property type="protein sequence ID" value="TWU49270.1"/>
    <property type="molecule type" value="Genomic_DNA"/>
</dbReference>
<keyword evidence="3" id="KW-1185">Reference proteome</keyword>
<feature type="domain" description="Transglutaminase-like" evidence="1">
    <location>
        <begin position="20"/>
        <end position="127"/>
    </location>
</feature>
<dbReference type="SUPFAM" id="SSF54001">
    <property type="entry name" value="Cysteine proteinases"/>
    <property type="match status" value="1"/>
</dbReference>
<dbReference type="OrthoDB" id="5296450at2"/>
<proteinExistence type="predicted"/>
<gene>
    <name evidence="2" type="ORF">Poly59_38840</name>
</gene>
<protein>
    <submittedName>
        <fullName evidence="2">Transglutaminase-like superfamily protein</fullName>
    </submittedName>
</protein>
<dbReference type="AlphaFoldDB" id="A0A5C6ELF4"/>
<evidence type="ECO:0000313" key="3">
    <source>
        <dbReference type="Proteomes" id="UP000317977"/>
    </source>
</evidence>
<dbReference type="InterPro" id="IPR038765">
    <property type="entry name" value="Papain-like_cys_pep_sf"/>
</dbReference>
<evidence type="ECO:0000259" key="1">
    <source>
        <dbReference type="Pfam" id="PF01841"/>
    </source>
</evidence>
<dbReference type="Proteomes" id="UP000317977">
    <property type="component" value="Unassembled WGS sequence"/>
</dbReference>
<dbReference type="Pfam" id="PF01841">
    <property type="entry name" value="Transglut_core"/>
    <property type="match status" value="1"/>
</dbReference>
<dbReference type="PANTHER" id="PTHR33490:SF3">
    <property type="entry name" value="CONSERVED INTEGRAL MEMBRANE PROTEIN"/>
    <property type="match status" value="1"/>
</dbReference>
<name>A0A5C6ELF4_9BACT</name>
<accession>A0A5C6ELF4</accession>
<dbReference type="PANTHER" id="PTHR33490">
    <property type="entry name" value="BLR5614 PROTEIN-RELATED"/>
    <property type="match status" value="1"/>
</dbReference>
<dbReference type="RefSeq" id="WP_146535554.1">
    <property type="nucleotide sequence ID" value="NZ_SJPX01000004.1"/>
</dbReference>
<reference evidence="2 3" key="1">
    <citation type="submission" date="2019-02" db="EMBL/GenBank/DDBJ databases">
        <title>Deep-cultivation of Planctomycetes and their phenomic and genomic characterization uncovers novel biology.</title>
        <authorList>
            <person name="Wiegand S."/>
            <person name="Jogler M."/>
            <person name="Boedeker C."/>
            <person name="Pinto D."/>
            <person name="Vollmers J."/>
            <person name="Rivas-Marin E."/>
            <person name="Kohn T."/>
            <person name="Peeters S.H."/>
            <person name="Heuer A."/>
            <person name="Rast P."/>
            <person name="Oberbeckmann S."/>
            <person name="Bunk B."/>
            <person name="Jeske O."/>
            <person name="Meyerdierks A."/>
            <person name="Storesund J.E."/>
            <person name="Kallscheuer N."/>
            <person name="Luecker S."/>
            <person name="Lage O.M."/>
            <person name="Pohl T."/>
            <person name="Merkel B.J."/>
            <person name="Hornburger P."/>
            <person name="Mueller R.-W."/>
            <person name="Bruemmer F."/>
            <person name="Labrenz M."/>
            <person name="Spormann A.M."/>
            <person name="Op Den Camp H."/>
            <person name="Overmann J."/>
            <person name="Amann R."/>
            <person name="Jetten M.S.M."/>
            <person name="Mascher T."/>
            <person name="Medema M.H."/>
            <person name="Devos D.P."/>
            <person name="Kaster A.-K."/>
            <person name="Ovreas L."/>
            <person name="Rohde M."/>
            <person name="Galperin M.Y."/>
            <person name="Jogler C."/>
        </authorList>
    </citation>
    <scope>NUCLEOTIDE SEQUENCE [LARGE SCALE GENOMIC DNA]</scope>
    <source>
        <strain evidence="2 3">Poly59</strain>
    </source>
</reference>
<evidence type="ECO:0000313" key="2">
    <source>
        <dbReference type="EMBL" id="TWU49270.1"/>
    </source>
</evidence>